<dbReference type="InterPro" id="IPR017850">
    <property type="entry name" value="Alkaline_phosphatase_core_sf"/>
</dbReference>
<dbReference type="HOGENOM" id="CLU_586106_0_0_2"/>
<dbReference type="InterPro" id="IPR006124">
    <property type="entry name" value="Metalloenzyme"/>
</dbReference>
<dbReference type="GO" id="GO:0003824">
    <property type="term" value="F:catalytic activity"/>
    <property type="evidence" value="ECO:0007669"/>
    <property type="project" value="InterPro"/>
</dbReference>
<feature type="transmembrane region" description="Helical" evidence="1">
    <location>
        <begin position="462"/>
        <end position="482"/>
    </location>
</feature>
<gene>
    <name evidence="3" type="ordered locus">Mbur_0807</name>
</gene>
<sequence>MKNVSTLNHNLKRRAILVLFCLIIVQLSTPVVALTTIDIQNIETDHGAVILITDGLGANYINPEKIPYALDGNPLEKPDVKNISAFAKDGLQAFSVLIPSTKGENGHSVIVTGNPGATTAMIAYNDATIYDIARDNGYIMFAILEKGDTAELIDKQDITIHDSTTSINDPQMKVVLNNFPDQPDNDMILDVEQIFKEYAILAPTYIQQYKEGEIERYNAYNLWGIETSLKVIEMMEQYPDQKYILTTNIGAIDAAGIYRRNEGYVECIEALDIMVQPLIERTEDNDLAFILTSDHGMAFQSTDGRGGSKSGKYATSPEVLQIPFIATSSNIERKFIREQIGQEDIAPTILSILDLPNELRFSAGDSFASKRYVNFKILLPENGSVSISSKEIVLKAEDDSEYIFYGLEPDKEYSITAELSGNDEQVYERTVFADSDKIIRFNEDKETGEKENMIPKGTRRTIGSIFIIIINMAGLVMIFRVIKS</sequence>
<dbReference type="KEGG" id="mbu:Mbur_0807"/>
<dbReference type="AlphaFoldDB" id="Q12XR3"/>
<dbReference type="STRING" id="259564.Mbur_0807"/>
<keyword evidence="1" id="KW-0472">Membrane</keyword>
<evidence type="ECO:0000313" key="4">
    <source>
        <dbReference type="Proteomes" id="UP000001979"/>
    </source>
</evidence>
<keyword evidence="4" id="KW-1185">Reference proteome</keyword>
<accession>Q12XR3</accession>
<reference evidence="4" key="1">
    <citation type="journal article" date="2009" name="ISME J.">
        <title>The genome sequence of the psychrophilic archaeon, Methanococcoides burtonii: the role of genome evolution in cold adaptation.</title>
        <authorList>
            <person name="Allen M.A."/>
            <person name="Lauro F.M."/>
            <person name="Williams T.J."/>
            <person name="Burg D."/>
            <person name="Siddiqui K.S."/>
            <person name="De Francisci D."/>
            <person name="Chong K.W."/>
            <person name="Pilak O."/>
            <person name="Chew H.H."/>
            <person name="De Maere M.Z."/>
            <person name="Ting L."/>
            <person name="Katrib M."/>
            <person name="Ng C."/>
            <person name="Sowers K.R."/>
            <person name="Galperin M.Y."/>
            <person name="Anderson I.J."/>
            <person name="Ivanova N."/>
            <person name="Dalin E."/>
            <person name="Martinez M."/>
            <person name="Lapidus A."/>
            <person name="Hauser L."/>
            <person name="Land M."/>
            <person name="Thomas T."/>
            <person name="Cavicchioli R."/>
        </authorList>
    </citation>
    <scope>NUCLEOTIDE SEQUENCE [LARGE SCALE GENOMIC DNA]</scope>
    <source>
        <strain evidence="4">DSM 6242 / NBRC 107633 / OCM 468 / ACE-M</strain>
    </source>
</reference>
<name>Q12XR3_METBU</name>
<protein>
    <submittedName>
        <fullName evidence="3">Metalloenzyme superfamily protein</fullName>
    </submittedName>
</protein>
<evidence type="ECO:0000259" key="2">
    <source>
        <dbReference type="Pfam" id="PF01676"/>
    </source>
</evidence>
<feature type="domain" description="Metalloenzyme" evidence="2">
    <location>
        <begin position="231"/>
        <end position="355"/>
    </location>
</feature>
<keyword evidence="1" id="KW-1133">Transmembrane helix</keyword>
<dbReference type="GO" id="GO:0046872">
    <property type="term" value="F:metal ion binding"/>
    <property type="evidence" value="ECO:0007669"/>
    <property type="project" value="InterPro"/>
</dbReference>
<dbReference type="Proteomes" id="UP000001979">
    <property type="component" value="Chromosome"/>
</dbReference>
<proteinExistence type="predicted"/>
<dbReference type="Gene3D" id="3.40.720.10">
    <property type="entry name" value="Alkaline Phosphatase, subunit A"/>
    <property type="match status" value="1"/>
</dbReference>
<evidence type="ECO:0000313" key="3">
    <source>
        <dbReference type="EMBL" id="ABE51763.1"/>
    </source>
</evidence>
<dbReference type="Pfam" id="PF01676">
    <property type="entry name" value="Metalloenzyme"/>
    <property type="match status" value="1"/>
</dbReference>
<dbReference type="EMBL" id="CP000300">
    <property type="protein sequence ID" value="ABE51763.1"/>
    <property type="molecule type" value="Genomic_DNA"/>
</dbReference>
<evidence type="ECO:0000256" key="1">
    <source>
        <dbReference type="SAM" id="Phobius"/>
    </source>
</evidence>
<organism evidence="3 4">
    <name type="scientific">Methanococcoides burtonii (strain DSM 6242 / NBRC 107633 / OCM 468 / ACE-M)</name>
    <dbReference type="NCBI Taxonomy" id="259564"/>
    <lineage>
        <taxon>Archaea</taxon>
        <taxon>Methanobacteriati</taxon>
        <taxon>Methanobacteriota</taxon>
        <taxon>Stenosarchaea group</taxon>
        <taxon>Methanomicrobia</taxon>
        <taxon>Methanosarcinales</taxon>
        <taxon>Methanosarcinaceae</taxon>
        <taxon>Methanococcoides</taxon>
    </lineage>
</organism>
<dbReference type="SUPFAM" id="SSF53649">
    <property type="entry name" value="Alkaline phosphatase-like"/>
    <property type="match status" value="1"/>
</dbReference>
<keyword evidence="1" id="KW-0812">Transmembrane</keyword>